<dbReference type="PROSITE" id="PS50941">
    <property type="entry name" value="CHIT_BIND_I_2"/>
    <property type="match status" value="4"/>
</dbReference>
<feature type="disulfide bond" evidence="7">
    <location>
        <begin position="208"/>
        <end position="220"/>
    </location>
</feature>
<keyword evidence="7" id="KW-1015">Disulfide bond</keyword>
<keyword evidence="4" id="KW-0732">Signal</keyword>
<feature type="disulfide bond" evidence="7">
    <location>
        <begin position="268"/>
        <end position="280"/>
    </location>
</feature>
<dbReference type="STRING" id="1754190.A0A1Y2FUS6"/>
<dbReference type="CDD" id="cd00035">
    <property type="entry name" value="ChtBD1"/>
    <property type="match status" value="2"/>
</dbReference>
<dbReference type="SUPFAM" id="SSF57016">
    <property type="entry name" value="Plant lectins/antimicrobial peptides"/>
    <property type="match status" value="4"/>
</dbReference>
<gene>
    <name evidence="9" type="ORF">LY90DRAFT_394591</name>
</gene>
<feature type="disulfide bond" evidence="7">
    <location>
        <begin position="140"/>
        <end position="154"/>
    </location>
</feature>
<keyword evidence="5" id="KW-0378">Hydrolase</keyword>
<dbReference type="OrthoDB" id="5985073at2759"/>
<evidence type="ECO:0000256" key="5">
    <source>
        <dbReference type="ARBA" id="ARBA00022801"/>
    </source>
</evidence>
<feature type="domain" description="Chitin-binding type-1" evidence="8">
    <location>
        <begin position="69"/>
        <end position="111"/>
    </location>
</feature>
<dbReference type="Pfam" id="PF00187">
    <property type="entry name" value="Chitin_bind_1"/>
    <property type="match status" value="4"/>
</dbReference>
<dbReference type="SMART" id="SM00270">
    <property type="entry name" value="ChtBD1"/>
    <property type="match status" value="4"/>
</dbReference>
<evidence type="ECO:0000256" key="7">
    <source>
        <dbReference type="PROSITE-ProRule" id="PRU00261"/>
    </source>
</evidence>
<reference evidence="9 10" key="1">
    <citation type="submission" date="2016-08" db="EMBL/GenBank/DDBJ databases">
        <title>A Parts List for Fungal Cellulosomes Revealed by Comparative Genomics.</title>
        <authorList>
            <consortium name="DOE Joint Genome Institute"/>
            <person name="Haitjema C.H."/>
            <person name="Gilmore S.P."/>
            <person name="Henske J.K."/>
            <person name="Solomon K.V."/>
            <person name="De Groot R."/>
            <person name="Kuo A."/>
            <person name="Mondo S.J."/>
            <person name="Salamov A.A."/>
            <person name="Labutti K."/>
            <person name="Zhao Z."/>
            <person name="Chiniquy J."/>
            <person name="Barry K."/>
            <person name="Brewer H.M."/>
            <person name="Purvine S.O."/>
            <person name="Wright A.T."/>
            <person name="Boxma B."/>
            <person name="Van Alen T."/>
            <person name="Hackstein J.H."/>
            <person name="Baker S.E."/>
            <person name="Grigoriev I.V."/>
            <person name="O'Malley M.A."/>
        </authorList>
    </citation>
    <scope>NUCLEOTIDE SEQUENCE [LARGE SCALE GENOMIC DNA]</scope>
    <source>
        <strain evidence="9 10">G1</strain>
    </source>
</reference>
<organism evidence="9 10">
    <name type="scientific">Neocallimastix californiae</name>
    <dbReference type="NCBI Taxonomy" id="1754190"/>
    <lineage>
        <taxon>Eukaryota</taxon>
        <taxon>Fungi</taxon>
        <taxon>Fungi incertae sedis</taxon>
        <taxon>Chytridiomycota</taxon>
        <taxon>Chytridiomycota incertae sedis</taxon>
        <taxon>Neocallimastigomycetes</taxon>
        <taxon>Neocallimastigales</taxon>
        <taxon>Neocallimastigaceae</taxon>
        <taxon>Neocallimastix</taxon>
    </lineage>
</organism>
<dbReference type="Gene3D" id="3.30.60.10">
    <property type="entry name" value="Endochitinase-like"/>
    <property type="match status" value="4"/>
</dbReference>
<dbReference type="PROSITE" id="PS00026">
    <property type="entry name" value="CHIT_BIND_I_1"/>
    <property type="match status" value="2"/>
</dbReference>
<evidence type="ECO:0000313" key="9">
    <source>
        <dbReference type="EMBL" id="ORY86455.1"/>
    </source>
</evidence>
<keyword evidence="3" id="KW-0479">Metal-binding</keyword>
<dbReference type="GO" id="GO:0016787">
    <property type="term" value="F:hydrolase activity"/>
    <property type="evidence" value="ECO:0007669"/>
    <property type="project" value="UniProtKB-KW"/>
</dbReference>
<evidence type="ECO:0000256" key="2">
    <source>
        <dbReference type="ARBA" id="ARBA00022669"/>
    </source>
</evidence>
<feature type="disulfide bond" evidence="7">
    <location>
        <begin position="273"/>
        <end position="287"/>
    </location>
</feature>
<dbReference type="PANTHER" id="PTHR46471">
    <property type="entry name" value="CHITIN DEACETYLASE"/>
    <property type="match status" value="1"/>
</dbReference>
<dbReference type="PANTHER" id="PTHR46471:SF2">
    <property type="entry name" value="CHITIN DEACETYLASE-RELATED"/>
    <property type="match status" value="1"/>
</dbReference>
<protein>
    <recommendedName>
        <fullName evidence="8">Chitin-binding type-1 domain-containing protein</fullName>
    </recommendedName>
</protein>
<dbReference type="GO" id="GO:0046872">
    <property type="term" value="F:metal ion binding"/>
    <property type="evidence" value="ECO:0007669"/>
    <property type="project" value="UniProtKB-KW"/>
</dbReference>
<feature type="domain" description="Chitin-binding type-1" evidence="8">
    <location>
        <begin position="198"/>
        <end position="240"/>
    </location>
</feature>
<dbReference type="InterPro" id="IPR036861">
    <property type="entry name" value="Endochitinase-like_sf"/>
</dbReference>
<keyword evidence="6" id="KW-0119">Carbohydrate metabolism</keyword>
<dbReference type="EMBL" id="MCOG01000002">
    <property type="protein sequence ID" value="ORY86455.1"/>
    <property type="molecule type" value="Genomic_DNA"/>
</dbReference>
<comment type="caution">
    <text evidence="9">The sequence shown here is derived from an EMBL/GenBank/DDBJ whole genome shotgun (WGS) entry which is preliminary data.</text>
</comment>
<keyword evidence="10" id="KW-1185">Reference proteome</keyword>
<feature type="domain" description="Chitin-binding type-1" evidence="8">
    <location>
        <begin position="124"/>
        <end position="167"/>
    </location>
</feature>
<comment type="caution">
    <text evidence="7">Lacks conserved residue(s) required for the propagation of feature annotation.</text>
</comment>
<comment type="cofactor">
    <cofactor evidence="1">
        <name>Co(2+)</name>
        <dbReference type="ChEBI" id="CHEBI:48828"/>
    </cofactor>
</comment>
<evidence type="ECO:0000313" key="10">
    <source>
        <dbReference type="Proteomes" id="UP000193920"/>
    </source>
</evidence>
<evidence type="ECO:0000256" key="4">
    <source>
        <dbReference type="ARBA" id="ARBA00022729"/>
    </source>
</evidence>
<evidence type="ECO:0000256" key="3">
    <source>
        <dbReference type="ARBA" id="ARBA00022723"/>
    </source>
</evidence>
<evidence type="ECO:0000256" key="6">
    <source>
        <dbReference type="ARBA" id="ARBA00023277"/>
    </source>
</evidence>
<keyword evidence="2 7" id="KW-0147">Chitin-binding</keyword>
<feature type="disulfide bond" evidence="7">
    <location>
        <begin position="79"/>
        <end position="91"/>
    </location>
</feature>
<accession>A0A1Y2FUS6</accession>
<dbReference type="InterPro" id="IPR018371">
    <property type="entry name" value="Chitin-binding_1_CS"/>
</dbReference>
<evidence type="ECO:0000259" key="8">
    <source>
        <dbReference type="PROSITE" id="PS50941"/>
    </source>
</evidence>
<evidence type="ECO:0000256" key="1">
    <source>
        <dbReference type="ARBA" id="ARBA00001941"/>
    </source>
</evidence>
<feature type="disulfide bond" evidence="7">
    <location>
        <begin position="213"/>
        <end position="227"/>
    </location>
</feature>
<dbReference type="InterPro" id="IPR001002">
    <property type="entry name" value="Chitin-bd_1"/>
</dbReference>
<name>A0A1Y2FUS6_9FUNG</name>
<sequence>MGYEEIPKNQCSQYYNDYCHFIHTKGIGSIEECSSLDSLSFDAVEDYLNYILKIGSTGCDNYKPVEVISGRCGVVFGKCGSEECCSEYGYCGRSEKHCGAGCQSEFGVCNHQGNKENIPVSTVPDRCGPSYGRCPGENECCSKYGYCGTSDDHCKVDCQSNYGLCLDNNSSTTPVTTTKTKSKVTRTTSKKVPVSTVNGKCGASYGACPENECCSKYGYCGTDNEYCGAGCQSGFGICGTTKPKASTTKKSTPTGKTTGKCGPGYGSCAKNYCCSKYGYCGNSNEYCGAGCQSEFGKCN</sequence>
<dbReference type="AlphaFoldDB" id="A0A1Y2FUS6"/>
<feature type="disulfide bond" evidence="7">
    <location>
        <begin position="84"/>
        <end position="98"/>
    </location>
</feature>
<feature type="domain" description="Chitin-binding type-1" evidence="8">
    <location>
        <begin position="258"/>
        <end position="299"/>
    </location>
</feature>
<dbReference type="Proteomes" id="UP000193920">
    <property type="component" value="Unassembled WGS sequence"/>
</dbReference>
<dbReference type="GO" id="GO:0008061">
    <property type="term" value="F:chitin binding"/>
    <property type="evidence" value="ECO:0007669"/>
    <property type="project" value="UniProtKB-UniRule"/>
</dbReference>
<proteinExistence type="predicted"/>